<dbReference type="AlphaFoldDB" id="A0A7R8CSU7"/>
<reference evidence="3" key="1">
    <citation type="submission" date="2021-02" db="EMBL/GenBank/DDBJ databases">
        <authorList>
            <person name="Bekaert M."/>
        </authorList>
    </citation>
    <scope>NUCLEOTIDE SEQUENCE</scope>
    <source>
        <strain evidence="3">IoA-00</strain>
    </source>
</reference>
<proteinExistence type="predicted"/>
<keyword evidence="2" id="KW-1133">Transmembrane helix</keyword>
<dbReference type="Proteomes" id="UP000675881">
    <property type="component" value="Chromosome 4"/>
</dbReference>
<accession>A0A7R8CSU7</accession>
<keyword evidence="4" id="KW-1185">Reference proteome</keyword>
<evidence type="ECO:0000256" key="2">
    <source>
        <dbReference type="SAM" id="Phobius"/>
    </source>
</evidence>
<feature type="region of interest" description="Disordered" evidence="1">
    <location>
        <begin position="112"/>
        <end position="138"/>
    </location>
</feature>
<keyword evidence="2" id="KW-0812">Transmembrane</keyword>
<feature type="transmembrane region" description="Helical" evidence="2">
    <location>
        <begin position="20"/>
        <end position="39"/>
    </location>
</feature>
<protein>
    <submittedName>
        <fullName evidence="3">(salmon louse) hypothetical protein</fullName>
    </submittedName>
</protein>
<dbReference type="EMBL" id="HG994583">
    <property type="protein sequence ID" value="CAF2918246.1"/>
    <property type="molecule type" value="Genomic_DNA"/>
</dbReference>
<organism evidence="3 4">
    <name type="scientific">Lepeophtheirus salmonis</name>
    <name type="common">Salmon louse</name>
    <name type="synonym">Caligus salmonis</name>
    <dbReference type="NCBI Taxonomy" id="72036"/>
    <lineage>
        <taxon>Eukaryota</taxon>
        <taxon>Metazoa</taxon>
        <taxon>Ecdysozoa</taxon>
        <taxon>Arthropoda</taxon>
        <taxon>Crustacea</taxon>
        <taxon>Multicrustacea</taxon>
        <taxon>Hexanauplia</taxon>
        <taxon>Copepoda</taxon>
        <taxon>Siphonostomatoida</taxon>
        <taxon>Caligidae</taxon>
        <taxon>Lepeophtheirus</taxon>
    </lineage>
</organism>
<evidence type="ECO:0000313" key="3">
    <source>
        <dbReference type="EMBL" id="CAF2918246.1"/>
    </source>
</evidence>
<evidence type="ECO:0000256" key="1">
    <source>
        <dbReference type="SAM" id="MobiDB-lite"/>
    </source>
</evidence>
<name>A0A7R8CSU7_LEPSM</name>
<keyword evidence="2" id="KW-0472">Membrane</keyword>
<sequence length="248" mass="28386">MAILNGTSLFFERSSKVDFILPYRTLGLLFLLVLLLPYSSQKLSTSSSKSYPSLSSETEYFTQHNNISSPLEFRHHHSFITVPNASSSASSYSTSWEWTRLQRRHYRSSSLSSSSRTLIDDGQSDESGSERKPSRHSQCLYSRFRSKSHSPGYTTTFIHNNNASLSTSKNQLSKLQRVTNWINRLCSTPDPKDRLEKLLSNSPCSEYKLDICQALTPKDILDIVGSDHFACFKTVEKWWKNFIILETF</sequence>
<evidence type="ECO:0000313" key="4">
    <source>
        <dbReference type="Proteomes" id="UP000675881"/>
    </source>
</evidence>
<gene>
    <name evidence="3" type="ORF">LSAA_9122</name>
</gene>